<dbReference type="EMBL" id="JARQBJ010000002">
    <property type="protein sequence ID" value="MDT2810044.1"/>
    <property type="molecule type" value="Genomic_DNA"/>
</dbReference>
<sequence length="120" mass="14000">MMFGGSLTTWCRVSRGEPIMVKIDDEYFVLMDGAYPTKAVDSRQDAYNYEYLVDYDMPKVKETWFILEIYTDGKREFCGSSAFVTFEDGSSRYFEKDIIQFVRQPPESAFGEVAEQTRLF</sequence>
<dbReference type="Proteomes" id="UP001256711">
    <property type="component" value="Unassembled WGS sequence"/>
</dbReference>
<evidence type="ECO:0008006" key="3">
    <source>
        <dbReference type="Google" id="ProtNLM"/>
    </source>
</evidence>
<evidence type="ECO:0000313" key="2">
    <source>
        <dbReference type="Proteomes" id="UP001256711"/>
    </source>
</evidence>
<protein>
    <recommendedName>
        <fullName evidence="3">DUF4178 domain-containing protein</fullName>
    </recommendedName>
</protein>
<name>A0AAW8TWH0_9ENTE</name>
<organism evidence="1 2">
    <name type="scientific">Enterococcus asini</name>
    <dbReference type="NCBI Taxonomy" id="57732"/>
    <lineage>
        <taxon>Bacteria</taxon>
        <taxon>Bacillati</taxon>
        <taxon>Bacillota</taxon>
        <taxon>Bacilli</taxon>
        <taxon>Lactobacillales</taxon>
        <taxon>Enterococcaceae</taxon>
        <taxon>Enterococcus</taxon>
    </lineage>
</organism>
<dbReference type="RefSeq" id="WP_311835278.1">
    <property type="nucleotide sequence ID" value="NZ_JARQBJ010000002.1"/>
</dbReference>
<reference evidence="1" key="1">
    <citation type="submission" date="2023-03" db="EMBL/GenBank/DDBJ databases">
        <authorList>
            <person name="Shen W."/>
            <person name="Cai J."/>
        </authorList>
    </citation>
    <scope>NUCLEOTIDE SEQUENCE</scope>
    <source>
        <strain evidence="1">B226-2</strain>
    </source>
</reference>
<accession>A0AAW8TWH0</accession>
<proteinExistence type="predicted"/>
<comment type="caution">
    <text evidence="1">The sequence shown here is derived from an EMBL/GenBank/DDBJ whole genome shotgun (WGS) entry which is preliminary data.</text>
</comment>
<dbReference type="AlphaFoldDB" id="A0AAW8TWH0"/>
<gene>
    <name evidence="1" type="ORF">P7H43_06075</name>
</gene>
<evidence type="ECO:0000313" key="1">
    <source>
        <dbReference type="EMBL" id="MDT2810044.1"/>
    </source>
</evidence>